<proteinExistence type="predicted"/>
<dbReference type="eggNOG" id="COG2885">
    <property type="taxonomic scope" value="Bacteria"/>
</dbReference>
<accession>B3QXR4</accession>
<keyword evidence="1" id="KW-0472">Membrane</keyword>
<dbReference type="SUPFAM" id="SSF103088">
    <property type="entry name" value="OmpA-like"/>
    <property type="match status" value="1"/>
</dbReference>
<dbReference type="PROSITE" id="PS51123">
    <property type="entry name" value="OMPA_2"/>
    <property type="match status" value="1"/>
</dbReference>
<evidence type="ECO:0000313" key="4">
    <source>
        <dbReference type="EMBL" id="ACF14979.1"/>
    </source>
</evidence>
<dbReference type="STRING" id="517418.Ctha_2530"/>
<feature type="domain" description="OmpA-like" evidence="3">
    <location>
        <begin position="197"/>
        <end position="329"/>
    </location>
</feature>
<evidence type="ECO:0000256" key="1">
    <source>
        <dbReference type="PROSITE-ProRule" id="PRU00473"/>
    </source>
</evidence>
<protein>
    <submittedName>
        <fullName evidence="4">OmpA/MotB domain protein</fullName>
    </submittedName>
</protein>
<feature type="region of interest" description="Disordered" evidence="2">
    <location>
        <begin position="301"/>
        <end position="360"/>
    </location>
</feature>
<dbReference type="PROSITE" id="PS51257">
    <property type="entry name" value="PROKAR_LIPOPROTEIN"/>
    <property type="match status" value="1"/>
</dbReference>
<dbReference type="InterPro" id="IPR006665">
    <property type="entry name" value="OmpA-like"/>
</dbReference>
<gene>
    <name evidence="4" type="ordered locus">Ctha_2530</name>
</gene>
<dbReference type="EMBL" id="CP001100">
    <property type="protein sequence ID" value="ACF14979.1"/>
    <property type="molecule type" value="Genomic_DNA"/>
</dbReference>
<dbReference type="InterPro" id="IPR036737">
    <property type="entry name" value="OmpA-like_sf"/>
</dbReference>
<dbReference type="GO" id="GO:0016020">
    <property type="term" value="C:membrane"/>
    <property type="evidence" value="ECO:0007669"/>
    <property type="project" value="UniProtKB-UniRule"/>
</dbReference>
<dbReference type="HOGENOM" id="CLU_768822_0_0_10"/>
<dbReference type="Pfam" id="PF00691">
    <property type="entry name" value="OmpA"/>
    <property type="match status" value="1"/>
</dbReference>
<evidence type="ECO:0000256" key="2">
    <source>
        <dbReference type="SAM" id="MobiDB-lite"/>
    </source>
</evidence>
<organism evidence="4 5">
    <name type="scientific">Chloroherpeton thalassium (strain ATCC 35110 / GB-78)</name>
    <dbReference type="NCBI Taxonomy" id="517418"/>
    <lineage>
        <taxon>Bacteria</taxon>
        <taxon>Pseudomonadati</taxon>
        <taxon>Chlorobiota</taxon>
        <taxon>Chlorobiia</taxon>
        <taxon>Chlorobiales</taxon>
        <taxon>Chloroherpetonaceae</taxon>
        <taxon>Chloroherpeton</taxon>
    </lineage>
</organism>
<keyword evidence="5" id="KW-1185">Reference proteome</keyword>
<dbReference type="Gene3D" id="3.30.1330.60">
    <property type="entry name" value="OmpA-like domain"/>
    <property type="match status" value="1"/>
</dbReference>
<reference evidence="4 5" key="1">
    <citation type="submission" date="2008-06" db="EMBL/GenBank/DDBJ databases">
        <title>Complete sequence of Chloroherpeton thalassium ATCC 35110.</title>
        <authorList>
            <consortium name="US DOE Joint Genome Institute"/>
            <person name="Lucas S."/>
            <person name="Copeland A."/>
            <person name="Lapidus A."/>
            <person name="Glavina del Rio T."/>
            <person name="Dalin E."/>
            <person name="Tice H."/>
            <person name="Bruce D."/>
            <person name="Goodwin L."/>
            <person name="Pitluck S."/>
            <person name="Schmutz J."/>
            <person name="Larimer F."/>
            <person name="Land M."/>
            <person name="Hauser L."/>
            <person name="Kyrpides N."/>
            <person name="Mikhailova N."/>
            <person name="Liu Z."/>
            <person name="Li T."/>
            <person name="Zhao F."/>
            <person name="Overmann J."/>
            <person name="Bryant D.A."/>
            <person name="Richardson P."/>
        </authorList>
    </citation>
    <scope>NUCLEOTIDE SEQUENCE [LARGE SCALE GENOMIC DNA]</scope>
    <source>
        <strain evidence="5">ATCC 35110 / GB-78</strain>
    </source>
</reference>
<evidence type="ECO:0000313" key="5">
    <source>
        <dbReference type="Proteomes" id="UP000001208"/>
    </source>
</evidence>
<dbReference type="Proteomes" id="UP000001208">
    <property type="component" value="Chromosome"/>
</dbReference>
<name>B3QXR4_CHLT3</name>
<feature type="compositionally biased region" description="Polar residues" evidence="2">
    <location>
        <begin position="310"/>
        <end position="319"/>
    </location>
</feature>
<dbReference type="AlphaFoldDB" id="B3QXR4"/>
<sequence length="360" mass="39814">MAQKYVLPLLLLVLIVGSGCASDPTISMFVRQEGEELFPRKKRVEMTIGDSAVIGWKAENIEEIQISNLFSTRRVEKKSEDSTFVSPRPALPGPKKLTYQYIAIATAGEKSVKDTVQVLVSVPAPPQITFSVSPEKIVSTKSDKATISWTVKGALPGKITISGIGQVDSVGKTEVKPQESMQYVITAEGKGGTSKKASTLIVEVPELSNILFAYDRANIDASAQAQFQKNQDSLKTLLDDPDINIVIEGHCDVRGDNSYNYELGAKRANNAWLQLVERFNLSDEYRRFKVVSFGKAKANYKPRVPEPYPTNDSQYQPDRNVTFVPLKKGRRVDNDARYSSAGGSGYKTAPRNPRYMSHKD</sequence>
<dbReference type="RefSeq" id="WP_012501061.1">
    <property type="nucleotide sequence ID" value="NC_011026.1"/>
</dbReference>
<dbReference type="OrthoDB" id="9805336at2"/>
<evidence type="ECO:0000259" key="3">
    <source>
        <dbReference type="PROSITE" id="PS51123"/>
    </source>
</evidence>
<dbReference type="CDD" id="cd07185">
    <property type="entry name" value="OmpA_C-like"/>
    <property type="match status" value="1"/>
</dbReference>
<dbReference type="KEGG" id="cts:Ctha_2530"/>